<evidence type="ECO:0000256" key="2">
    <source>
        <dbReference type="SAM" id="Coils"/>
    </source>
</evidence>
<dbReference type="InterPro" id="IPR001878">
    <property type="entry name" value="Znf_CCHC"/>
</dbReference>
<organism evidence="4 5">
    <name type="scientific">Xylocopa violacea</name>
    <name type="common">Violet carpenter bee</name>
    <name type="synonym">Apis violacea</name>
    <dbReference type="NCBI Taxonomy" id="135666"/>
    <lineage>
        <taxon>Eukaryota</taxon>
        <taxon>Metazoa</taxon>
        <taxon>Ecdysozoa</taxon>
        <taxon>Arthropoda</taxon>
        <taxon>Hexapoda</taxon>
        <taxon>Insecta</taxon>
        <taxon>Pterygota</taxon>
        <taxon>Neoptera</taxon>
        <taxon>Endopterygota</taxon>
        <taxon>Hymenoptera</taxon>
        <taxon>Apocrita</taxon>
        <taxon>Aculeata</taxon>
        <taxon>Apoidea</taxon>
        <taxon>Anthophila</taxon>
        <taxon>Apidae</taxon>
        <taxon>Xylocopa</taxon>
        <taxon>Xylocopa</taxon>
    </lineage>
</organism>
<dbReference type="Proteomes" id="UP001642520">
    <property type="component" value="Unassembled WGS sequence"/>
</dbReference>
<gene>
    <name evidence="4" type="ORF">XYLVIOL_LOCUS1231</name>
</gene>
<feature type="coiled-coil region" evidence="2">
    <location>
        <begin position="17"/>
        <end position="44"/>
    </location>
</feature>
<accession>A0ABP1N1I9</accession>
<name>A0ABP1N1I9_XYLVO</name>
<keyword evidence="5" id="KW-1185">Reference proteome</keyword>
<feature type="domain" description="CCHC-type" evidence="3">
    <location>
        <begin position="247"/>
        <end position="263"/>
    </location>
</feature>
<keyword evidence="1" id="KW-0863">Zinc-finger</keyword>
<keyword evidence="1" id="KW-0862">Zinc</keyword>
<evidence type="ECO:0000313" key="4">
    <source>
        <dbReference type="EMBL" id="CAL7934825.1"/>
    </source>
</evidence>
<keyword evidence="1" id="KW-0479">Metal-binding</keyword>
<evidence type="ECO:0000313" key="5">
    <source>
        <dbReference type="Proteomes" id="UP001642520"/>
    </source>
</evidence>
<proteinExistence type="predicted"/>
<reference evidence="4 5" key="1">
    <citation type="submission" date="2024-08" db="EMBL/GenBank/DDBJ databases">
        <authorList>
            <person name="Will J Nash"/>
            <person name="Angela Man"/>
            <person name="Seanna McTaggart"/>
            <person name="Kendall Baker"/>
            <person name="Tom Barker"/>
            <person name="Leah Catchpole"/>
            <person name="Alex Durrant"/>
            <person name="Karim Gharbi"/>
            <person name="Naomi Irish"/>
            <person name="Gemy Kaithakottil"/>
            <person name="Debby Ku"/>
            <person name="Aaliyah Providence"/>
            <person name="Felix Shaw"/>
            <person name="David Swarbreck"/>
            <person name="Chris Watkins"/>
            <person name="Ann M. McCartney"/>
            <person name="Giulio Formenti"/>
            <person name="Alice Mouton"/>
            <person name="Noel Vella"/>
            <person name="Bjorn M von Reumont"/>
            <person name="Adriana Vella"/>
            <person name="Wilfried Haerty"/>
        </authorList>
    </citation>
    <scope>NUCLEOTIDE SEQUENCE [LARGE SCALE GENOMIC DNA]</scope>
</reference>
<protein>
    <recommendedName>
        <fullName evidence="3">CCHC-type domain-containing protein</fullName>
    </recommendedName>
</protein>
<comment type="caution">
    <text evidence="4">The sequence shown here is derived from an EMBL/GenBank/DDBJ whole genome shotgun (WGS) entry which is preliminary data.</text>
</comment>
<sequence length="316" mass="36379">MQIHRLKINSYRHTLYSDRLERKLEAVKSENKKQRKDFMAAKRKVATTTQSRKMTYAERLGIKPRTAELSNLKQDSPKIVLMRPTDTEKYTNSEETKRLLIKLKSVKEDNLQVKNVRRVQGNAIIVETAKLSKVQNLIKNEKLKTAGLFVGVPTKKSPHVIIYGAPRIEDDKEILQAIIDQNFNEQERKKYSQQTKIAFKTGNKNNMNSCNIVLQTSKEVKELVVKKERLYIMWQCCKVQDYIVTSRCYKCPGHGHTTKHCRSEVDICGHRAMAGPVTCLNCKKAGKTRNRNVTDKDCLSHITAINQILSRTNYGQ</sequence>
<keyword evidence="2" id="KW-0175">Coiled coil</keyword>
<evidence type="ECO:0000256" key="1">
    <source>
        <dbReference type="PROSITE-ProRule" id="PRU00047"/>
    </source>
</evidence>
<evidence type="ECO:0000259" key="3">
    <source>
        <dbReference type="PROSITE" id="PS50158"/>
    </source>
</evidence>
<dbReference type="EMBL" id="CAXAJV020001282">
    <property type="protein sequence ID" value="CAL7934825.1"/>
    <property type="molecule type" value="Genomic_DNA"/>
</dbReference>
<dbReference type="PROSITE" id="PS50158">
    <property type="entry name" value="ZF_CCHC"/>
    <property type="match status" value="1"/>
</dbReference>